<proteinExistence type="predicted"/>
<sequence>MNFQWITTLFRNRDLIGRRRNRGAMWMSLLGLGISLAAYLFRRNGNKNKQQNNLPNVASALTSEFSNELKPNQNAFNTKKN</sequence>
<keyword evidence="1" id="KW-1133">Transmembrane helix</keyword>
<dbReference type="EMBL" id="LECW02000022">
    <property type="protein sequence ID" value="KRT93307.1"/>
    <property type="molecule type" value="Genomic_DNA"/>
</dbReference>
<keyword evidence="5" id="KW-1185">Reference proteome</keyword>
<keyword evidence="1" id="KW-0472">Membrane</keyword>
<keyword evidence="1" id="KW-0812">Transmembrane</keyword>
<feature type="transmembrane region" description="Helical" evidence="1">
    <location>
        <begin position="23"/>
        <end position="41"/>
    </location>
</feature>
<dbReference type="AlphaFoldDB" id="A0A0T6BNV1"/>
<evidence type="ECO:0000313" key="4">
    <source>
        <dbReference type="Proteomes" id="UP000036168"/>
    </source>
</evidence>
<reference evidence="2" key="2">
    <citation type="submission" date="2015-10" db="EMBL/GenBank/DDBJ databases">
        <authorList>
            <person name="Gilbert D.G."/>
        </authorList>
    </citation>
    <scope>NUCLEOTIDE SEQUENCE</scope>
    <source>
        <strain evidence="2">GO-13</strain>
    </source>
</reference>
<evidence type="ECO:0000256" key="1">
    <source>
        <dbReference type="SAM" id="Phobius"/>
    </source>
</evidence>
<accession>A0A0T6BNV1</accession>
<name>A0A0T6BNV1_9BACI</name>
<evidence type="ECO:0000313" key="3">
    <source>
        <dbReference type="EMBL" id="MEC0487509.1"/>
    </source>
</evidence>
<evidence type="ECO:0000313" key="2">
    <source>
        <dbReference type="EMBL" id="KRT93307.1"/>
    </source>
</evidence>
<dbReference type="EMBL" id="JARRTL010000034">
    <property type="protein sequence ID" value="MEC0487509.1"/>
    <property type="molecule type" value="Genomic_DNA"/>
</dbReference>
<organism evidence="2 4">
    <name type="scientific">Bacillus glycinifermentans</name>
    <dbReference type="NCBI Taxonomy" id="1664069"/>
    <lineage>
        <taxon>Bacteria</taxon>
        <taxon>Bacillati</taxon>
        <taxon>Bacillota</taxon>
        <taxon>Bacilli</taxon>
        <taxon>Bacillales</taxon>
        <taxon>Bacillaceae</taxon>
        <taxon>Bacillus</taxon>
    </lineage>
</organism>
<gene>
    <name evidence="2" type="ORF">AB447_220400</name>
    <name evidence="3" type="ORF">P8828_22425</name>
</gene>
<dbReference type="RefSeq" id="WP_048356403.1">
    <property type="nucleotide sequence ID" value="NZ_CP023481.1"/>
</dbReference>
<protein>
    <submittedName>
        <fullName evidence="2">Uncharacterized protein</fullName>
    </submittedName>
</protein>
<reference evidence="2 4" key="1">
    <citation type="journal article" date="2015" name="Int. J. Syst. Evol. Microbiol.">
        <title>Bacillus glycinifermentans sp. nov., isolated from fermented soybean paste.</title>
        <authorList>
            <person name="Kim S.J."/>
            <person name="Dunlap C.A."/>
            <person name="Kwon S.W."/>
            <person name="Rooney A.P."/>
        </authorList>
    </citation>
    <scope>NUCLEOTIDE SEQUENCE [LARGE SCALE GENOMIC DNA]</scope>
    <source>
        <strain evidence="2 4">GO-13</strain>
    </source>
</reference>
<reference evidence="3 5" key="3">
    <citation type="submission" date="2023-03" db="EMBL/GenBank/DDBJ databases">
        <title>Agriculturally important microbes genome sequencing.</title>
        <authorList>
            <person name="Dunlap C."/>
        </authorList>
    </citation>
    <scope>NUCLEOTIDE SEQUENCE [LARGE SCALE GENOMIC DNA]</scope>
    <source>
        <strain evidence="3 5">CBP-3203</strain>
    </source>
</reference>
<dbReference type="Proteomes" id="UP001341297">
    <property type="component" value="Unassembled WGS sequence"/>
</dbReference>
<dbReference type="Proteomes" id="UP000036168">
    <property type="component" value="Unassembled WGS sequence"/>
</dbReference>
<evidence type="ECO:0000313" key="5">
    <source>
        <dbReference type="Proteomes" id="UP001341297"/>
    </source>
</evidence>
<comment type="caution">
    <text evidence="2">The sequence shown here is derived from an EMBL/GenBank/DDBJ whole genome shotgun (WGS) entry which is preliminary data.</text>
</comment>